<proteinExistence type="predicted"/>
<dbReference type="eggNOG" id="COG0317">
    <property type="taxonomic scope" value="Bacteria"/>
</dbReference>
<evidence type="ECO:0008006" key="5">
    <source>
        <dbReference type="Google" id="ProtNLM"/>
    </source>
</evidence>
<protein>
    <recommendedName>
        <fullName evidence="5">HD domain-containing protein</fullName>
    </recommendedName>
</protein>
<dbReference type="EMBL" id="JRAA01000001">
    <property type="protein sequence ID" value="KHF26390.1"/>
    <property type="molecule type" value="Genomic_DNA"/>
</dbReference>
<dbReference type="STRING" id="2340.JV46_16610"/>
<dbReference type="AlphaFoldDB" id="A0A0B0HBI3"/>
<evidence type="ECO:0000313" key="3">
    <source>
        <dbReference type="Proteomes" id="UP000030856"/>
    </source>
</evidence>
<gene>
    <name evidence="2" type="ORF">BOV88_04610</name>
    <name evidence="1" type="ORF">JV46_16610</name>
</gene>
<evidence type="ECO:0000313" key="1">
    <source>
        <dbReference type="EMBL" id="KHF26390.1"/>
    </source>
</evidence>
<dbReference type="SUPFAM" id="SSF109604">
    <property type="entry name" value="HD-domain/PDEase-like"/>
    <property type="match status" value="1"/>
</dbReference>
<sequence>MISIAQTNLQLYRQLIACRWSDRELKAARAAYELAMELFPCRFRSSGKPFVSHLVGTASVLAVCDFPPDVVIAGLLHAVYLQGDFLDGEKGITEKRRKFIAQKFGKRVEGAIAGYSKLPWDLSVVTKLLGTSTSLGELERKILAIRIANDIDDHLDCGMVLSNKTEKIEAGNGEPHPLSRLAIRNELQQLSELVDEVYADQYETELPDVLRSGKSVSFDIKSTNS</sequence>
<accession>A0A0B0HBI3</accession>
<organism evidence="1 3">
    <name type="scientific">Solemya velum gill symbiont</name>
    <dbReference type="NCBI Taxonomy" id="2340"/>
    <lineage>
        <taxon>Bacteria</taxon>
        <taxon>Pseudomonadati</taxon>
        <taxon>Pseudomonadota</taxon>
        <taxon>Gammaproteobacteria</taxon>
        <taxon>sulfur-oxidizing symbionts</taxon>
    </lineage>
</organism>
<comment type="caution">
    <text evidence="1">The sequence shown here is derived from an EMBL/GenBank/DDBJ whole genome shotgun (WGS) entry which is preliminary data.</text>
</comment>
<name>A0A0B0HBI3_SOVGS</name>
<dbReference type="EMBL" id="MPNX01000004">
    <property type="protein sequence ID" value="OOY35527.1"/>
    <property type="molecule type" value="Genomic_DNA"/>
</dbReference>
<dbReference type="OrthoDB" id="8079005at2"/>
<evidence type="ECO:0000313" key="4">
    <source>
        <dbReference type="Proteomes" id="UP000190962"/>
    </source>
</evidence>
<dbReference type="RefSeq" id="WP_052132037.1">
    <property type="nucleotide sequence ID" value="NZ_JRAA01000001.1"/>
</dbReference>
<dbReference type="Proteomes" id="UP000030856">
    <property type="component" value="Unassembled WGS sequence"/>
</dbReference>
<dbReference type="Proteomes" id="UP000190962">
    <property type="component" value="Unassembled WGS sequence"/>
</dbReference>
<dbReference type="Pfam" id="PF13328">
    <property type="entry name" value="HD_4"/>
    <property type="match status" value="1"/>
</dbReference>
<dbReference type="Gene3D" id="1.10.3210.10">
    <property type="entry name" value="Hypothetical protein af1432"/>
    <property type="match status" value="1"/>
</dbReference>
<evidence type="ECO:0000313" key="2">
    <source>
        <dbReference type="EMBL" id="OOY35527.1"/>
    </source>
</evidence>
<reference evidence="2 4" key="2">
    <citation type="submission" date="2016-11" db="EMBL/GenBank/DDBJ databases">
        <title>Mixed transmission modes and dynamic genome evolution in an obligate animal-bacterial symbiosis.</title>
        <authorList>
            <person name="Russell S.L."/>
            <person name="Corbett-Detig R.B."/>
            <person name="Cavanaugh C.M."/>
        </authorList>
    </citation>
    <scope>NUCLEOTIDE SEQUENCE [LARGE SCALE GENOMIC DNA]</scope>
    <source>
        <strain evidence="2">MA-KB16</strain>
    </source>
</reference>
<reference evidence="1 3" key="1">
    <citation type="journal article" date="2014" name="BMC Genomics">
        <title>The genome of the intracellular bacterium of the coastal bivalve, Solemya velum: a blueprint for thriving in and out of symbiosis.</title>
        <authorList>
            <person name="Dmytrenko O."/>
            <person name="Russell S.L."/>
            <person name="Loo W.T."/>
            <person name="Fontanez K.M."/>
            <person name="Liao L."/>
            <person name="Roeselers G."/>
            <person name="Sharma R."/>
            <person name="Stewart F.J."/>
            <person name="Newton I.L."/>
            <person name="Woyke T."/>
            <person name="Wu D."/>
            <person name="Lang J.M."/>
            <person name="Eisen J.A."/>
            <person name="Cavanaugh C.M."/>
        </authorList>
    </citation>
    <scope>NUCLEOTIDE SEQUENCE [LARGE SCALE GENOMIC DNA]</scope>
    <source>
        <strain evidence="1 3">WH</strain>
    </source>
</reference>
<keyword evidence="3" id="KW-1185">Reference proteome</keyword>